<proteinExistence type="predicted"/>
<name>A0A4V6EP30_9FIRM</name>
<dbReference type="RefSeq" id="WP_137695897.1">
    <property type="nucleotide sequence ID" value="NZ_CP061336.1"/>
</dbReference>
<evidence type="ECO:0000313" key="2">
    <source>
        <dbReference type="Proteomes" id="UP000306409"/>
    </source>
</evidence>
<dbReference type="OrthoDB" id="1683857at2"/>
<dbReference type="EMBL" id="CP061336">
    <property type="protein sequence ID" value="QNU65456.1"/>
    <property type="molecule type" value="Genomic_DNA"/>
</dbReference>
<evidence type="ECO:0000313" key="1">
    <source>
        <dbReference type="EMBL" id="QNU65456.1"/>
    </source>
</evidence>
<dbReference type="Proteomes" id="UP000306409">
    <property type="component" value="Chromosome"/>
</dbReference>
<dbReference type="AlphaFoldDB" id="A0A4V6EP30"/>
<accession>A0A4V6EP30</accession>
<gene>
    <name evidence="1" type="ORF">EHE19_010990</name>
</gene>
<dbReference type="KEGG" id="rher:EHE19_010990"/>
<keyword evidence="2" id="KW-1185">Reference proteome</keyword>
<protein>
    <submittedName>
        <fullName evidence="1">Uncharacterized protein</fullName>
    </submittedName>
</protein>
<reference evidence="1 2" key="1">
    <citation type="submission" date="2020-09" db="EMBL/GenBank/DDBJ databases">
        <title>Characterization and genome sequencing of Ruminiclostridium sp. nov. MA18.</title>
        <authorList>
            <person name="Rettenmaier R."/>
            <person name="Kowollik M.-L."/>
            <person name="Liebl W."/>
            <person name="Zverlov V."/>
        </authorList>
    </citation>
    <scope>NUCLEOTIDE SEQUENCE [LARGE SCALE GENOMIC DNA]</scope>
    <source>
        <strain evidence="1 2">MA18</strain>
    </source>
</reference>
<sequence>MRKVYVQVNAVFSSDGELTPKSFIWDDGRQYDIDKVYEHKPSASLKVGGHGIRYKCRVMGKDIFLFFEDGRWFMEGK</sequence>
<organism evidence="1 2">
    <name type="scientific">Ruminiclostridium herbifermentans</name>
    <dbReference type="NCBI Taxonomy" id="2488810"/>
    <lineage>
        <taxon>Bacteria</taxon>
        <taxon>Bacillati</taxon>
        <taxon>Bacillota</taxon>
        <taxon>Clostridia</taxon>
        <taxon>Eubacteriales</taxon>
        <taxon>Oscillospiraceae</taxon>
        <taxon>Ruminiclostridium</taxon>
    </lineage>
</organism>